<reference evidence="2 3" key="1">
    <citation type="submission" date="2023-03" db="EMBL/GenBank/DDBJ databases">
        <title>Altererythrobacter sp. CAU 1644 isolated from sand.</title>
        <authorList>
            <person name="Kim W."/>
        </authorList>
    </citation>
    <scope>NUCLEOTIDE SEQUENCE [LARGE SCALE GENOMIC DNA]</scope>
    <source>
        <strain evidence="2 3">CAU 1644</strain>
    </source>
</reference>
<dbReference type="EMBL" id="CP121106">
    <property type="protein sequence ID" value="WFL78882.1"/>
    <property type="molecule type" value="Genomic_DNA"/>
</dbReference>
<accession>A0ABY8FV50</accession>
<gene>
    <name evidence="2" type="ORF">P7228_07405</name>
</gene>
<feature type="region of interest" description="Disordered" evidence="1">
    <location>
        <begin position="68"/>
        <end position="93"/>
    </location>
</feature>
<dbReference type="RefSeq" id="WP_278017571.1">
    <property type="nucleotide sequence ID" value="NZ_CP121106.1"/>
</dbReference>
<keyword evidence="3" id="KW-1185">Reference proteome</keyword>
<dbReference type="Proteomes" id="UP001215827">
    <property type="component" value="Chromosome"/>
</dbReference>
<name>A0ABY8FV50_9SPHN</name>
<sequence length="481" mass="52429">MRGTTTTAFNRFGLGARPSDHVGGGARDWLLDQLTRFEVQPAALAGLPTRATLVTTFRDYRERVVAARDRQQDAAQMSENPDDPQASENRPRNLGELNGIRMAYIEASNARLASALQSDTPFVERLVHFWANHLAVSADKQPVVPLVGNYEFEAIRPNIMGSYFDLLKAAVLHPAMLLYLDQAQSVGPSSELAERRRSRGGARKIGLNENLAREILELHTLGVRTGYSQSDVTELARALTGWTVAGLRRGPLERLARDAEPGEALFVAALHEPGERTIMGKRYREGAADQSLVILKDLARSPITARHVATKLARHFAADDPPQAMVARLETAYLDSDGDLPALYRALIASPEAWDGVNVKFRSAWDWVVASLRATGIERLPGKRGATAIFQQLGQPIWRPGSPAGWGDTAADWAGPGALMSRVEVAQQLSDRIGSAIDPRAIATWIMPDGFGEATLQAIARAESPSTGLALLLASPEFLRR</sequence>
<protein>
    <submittedName>
        <fullName evidence="2">DUF1800 domain-containing protein</fullName>
    </submittedName>
</protein>
<evidence type="ECO:0000313" key="2">
    <source>
        <dbReference type="EMBL" id="WFL78882.1"/>
    </source>
</evidence>
<evidence type="ECO:0000313" key="3">
    <source>
        <dbReference type="Proteomes" id="UP001215827"/>
    </source>
</evidence>
<dbReference type="InterPro" id="IPR014917">
    <property type="entry name" value="DUF1800"/>
</dbReference>
<proteinExistence type="predicted"/>
<evidence type="ECO:0000256" key="1">
    <source>
        <dbReference type="SAM" id="MobiDB-lite"/>
    </source>
</evidence>
<organism evidence="2 3">
    <name type="scientific">Altererythrobacter arenosus</name>
    <dbReference type="NCBI Taxonomy" id="3032592"/>
    <lineage>
        <taxon>Bacteria</taxon>
        <taxon>Pseudomonadati</taxon>
        <taxon>Pseudomonadota</taxon>
        <taxon>Alphaproteobacteria</taxon>
        <taxon>Sphingomonadales</taxon>
        <taxon>Erythrobacteraceae</taxon>
        <taxon>Altererythrobacter</taxon>
    </lineage>
</organism>
<dbReference type="Pfam" id="PF08811">
    <property type="entry name" value="DUF1800"/>
    <property type="match status" value="1"/>
</dbReference>